<evidence type="ECO:0000313" key="7">
    <source>
        <dbReference type="EMBL" id="KLU88843.1"/>
    </source>
</evidence>
<dbReference type="SUPFAM" id="SSF53474">
    <property type="entry name" value="alpha/beta-Hydrolases"/>
    <property type="match status" value="1"/>
</dbReference>
<dbReference type="Gene3D" id="3.40.50.1820">
    <property type="entry name" value="alpha/beta hydrolase"/>
    <property type="match status" value="1"/>
</dbReference>
<reference evidence="8" key="4">
    <citation type="journal article" date="2015" name="G3 (Bethesda)">
        <title>Genome sequences of three phytopathogenic species of the Magnaporthaceae family of fungi.</title>
        <authorList>
            <person name="Okagaki L.H."/>
            <person name="Nunes C.C."/>
            <person name="Sailsbery J."/>
            <person name="Clay B."/>
            <person name="Brown D."/>
            <person name="John T."/>
            <person name="Oh Y."/>
            <person name="Young N."/>
            <person name="Fitzgerald M."/>
            <person name="Haas B.J."/>
            <person name="Zeng Q."/>
            <person name="Young S."/>
            <person name="Adiconis X."/>
            <person name="Fan L."/>
            <person name="Levin J.Z."/>
            <person name="Mitchell T.K."/>
            <person name="Okubara P.A."/>
            <person name="Farman M.L."/>
            <person name="Kohn L.M."/>
            <person name="Birren B."/>
            <person name="Ma L.-J."/>
            <person name="Dean R.A."/>
        </authorList>
    </citation>
    <scope>NUCLEOTIDE SEQUENCE</scope>
    <source>
        <strain evidence="8">ATCC 64411 / 73-15</strain>
    </source>
</reference>
<keyword evidence="5" id="KW-0496">Mitochondrion</keyword>
<reference evidence="7" key="2">
    <citation type="submission" date="2010-05" db="EMBL/GenBank/DDBJ databases">
        <title>The Genome Sequence of Magnaporthe poae strain ATCC 64411.</title>
        <authorList>
            <consortium name="The Broad Institute Genome Sequencing Platform"/>
            <consortium name="Broad Institute Genome Sequencing Center for Infectious Disease"/>
            <person name="Ma L.-J."/>
            <person name="Dead R."/>
            <person name="Young S."/>
            <person name="Zeng Q."/>
            <person name="Koehrsen M."/>
            <person name="Alvarado L."/>
            <person name="Berlin A."/>
            <person name="Chapman S.B."/>
            <person name="Chen Z."/>
            <person name="Freedman E."/>
            <person name="Gellesch M."/>
            <person name="Goldberg J."/>
            <person name="Griggs A."/>
            <person name="Gujja S."/>
            <person name="Heilman E.R."/>
            <person name="Heiman D."/>
            <person name="Hepburn T."/>
            <person name="Howarth C."/>
            <person name="Jen D."/>
            <person name="Larson L."/>
            <person name="Mehta T."/>
            <person name="Neiman D."/>
            <person name="Pearson M."/>
            <person name="Roberts A."/>
            <person name="Saif S."/>
            <person name="Shea T."/>
            <person name="Shenoy N."/>
            <person name="Sisk P."/>
            <person name="Stolte C."/>
            <person name="Sykes S."/>
            <person name="Walk T."/>
            <person name="White J."/>
            <person name="Yandava C."/>
            <person name="Haas B."/>
            <person name="Nusbaum C."/>
            <person name="Birren B."/>
        </authorList>
    </citation>
    <scope>NUCLEOTIDE SEQUENCE</scope>
    <source>
        <strain evidence="7">ATCC 64411</strain>
    </source>
</reference>
<evidence type="ECO:0000256" key="2">
    <source>
        <dbReference type="ARBA" id="ARBA00004240"/>
    </source>
</evidence>
<dbReference type="GO" id="GO:0016020">
    <property type="term" value="C:membrane"/>
    <property type="evidence" value="ECO:0007669"/>
    <property type="project" value="UniProtKB-SubCell"/>
</dbReference>
<dbReference type="VEuPathDB" id="FungiDB:MAPG_07826"/>
<reference evidence="9" key="1">
    <citation type="submission" date="2010-05" db="EMBL/GenBank/DDBJ databases">
        <title>The genome sequence of Magnaporthe poae strain ATCC 64411.</title>
        <authorList>
            <person name="Ma L.-J."/>
            <person name="Dead R."/>
            <person name="Young S."/>
            <person name="Zeng Q."/>
            <person name="Koehrsen M."/>
            <person name="Alvarado L."/>
            <person name="Berlin A."/>
            <person name="Chapman S.B."/>
            <person name="Chen Z."/>
            <person name="Freedman E."/>
            <person name="Gellesch M."/>
            <person name="Goldberg J."/>
            <person name="Griggs A."/>
            <person name="Gujja S."/>
            <person name="Heilman E.R."/>
            <person name="Heiman D."/>
            <person name="Hepburn T."/>
            <person name="Howarth C."/>
            <person name="Jen D."/>
            <person name="Larson L."/>
            <person name="Mehta T."/>
            <person name="Neiman D."/>
            <person name="Pearson M."/>
            <person name="Roberts A."/>
            <person name="Saif S."/>
            <person name="Shea T."/>
            <person name="Shenoy N."/>
            <person name="Sisk P."/>
            <person name="Stolte C."/>
            <person name="Sykes S."/>
            <person name="Walk T."/>
            <person name="White J."/>
            <person name="Yandava C."/>
            <person name="Haas B."/>
            <person name="Nusbaum C."/>
            <person name="Birren B."/>
        </authorList>
    </citation>
    <scope>NUCLEOTIDE SEQUENCE [LARGE SCALE GENOMIC DNA]</scope>
    <source>
        <strain evidence="9">ATCC 64411 / 73-15</strain>
    </source>
</reference>
<sequence length="360" mass="39255">MAYVTEYGIHNQGLFELDPPTPDWAKKHGEPNLDVVAVHGLNGECFRSWTHEETTGEKTLWLRDLLLEKMPRTRVMTFGYDASVVGNTSVAGIRDNARKLLLLLRNKREGDGTFLRPIVFVGHSLGGIIIKQALRIGRNEPTLAHVADSTKGIVFFGTPHRGTDVASWGELVAGIKAASFGTRPRTPFFKLLRSNSNDLMDLSEDFRPIAQSYALVSFVEENTISKLGFNRVVVARHSAVMELPHEECMLINGDHSSMCKFSRDPAQAGRFDAVWRSIQRAAKGSGMATAPAMGMGMAPAVSMFEVYQQLAAQAQAQAQAHAHGGASYVVGRPGVGMIQGSVVGPARPSWQLQSQPVVMS</sequence>
<keyword evidence="9" id="KW-1185">Reference proteome</keyword>
<evidence type="ECO:0000256" key="4">
    <source>
        <dbReference type="ARBA" id="ARBA00022824"/>
    </source>
</evidence>
<evidence type="ECO:0000256" key="1">
    <source>
        <dbReference type="ARBA" id="ARBA00004173"/>
    </source>
</evidence>
<dbReference type="GO" id="GO:0005739">
    <property type="term" value="C:mitochondrion"/>
    <property type="evidence" value="ECO:0007669"/>
    <property type="project" value="UniProtKB-SubCell"/>
</dbReference>
<accession>A0A0C4E5Q2</accession>
<keyword evidence="6" id="KW-0472">Membrane</keyword>
<dbReference type="PANTHER" id="PTHR48182:SF2">
    <property type="entry name" value="PROTEIN SERAC1"/>
    <property type="match status" value="1"/>
</dbReference>
<dbReference type="PANTHER" id="PTHR48182">
    <property type="entry name" value="PROTEIN SERAC1"/>
    <property type="match status" value="1"/>
</dbReference>
<evidence type="ECO:0000313" key="9">
    <source>
        <dbReference type="Proteomes" id="UP000011715"/>
    </source>
</evidence>
<dbReference type="OMA" id="EVMWPRD"/>
<evidence type="ECO:0000256" key="5">
    <source>
        <dbReference type="ARBA" id="ARBA00023128"/>
    </source>
</evidence>
<evidence type="ECO:0000256" key="3">
    <source>
        <dbReference type="ARBA" id="ARBA00004370"/>
    </source>
</evidence>
<organism evidence="8 9">
    <name type="scientific">Magnaporthiopsis poae (strain ATCC 64411 / 73-15)</name>
    <name type="common">Kentucky bluegrass fungus</name>
    <name type="synonym">Magnaporthe poae</name>
    <dbReference type="NCBI Taxonomy" id="644358"/>
    <lineage>
        <taxon>Eukaryota</taxon>
        <taxon>Fungi</taxon>
        <taxon>Dikarya</taxon>
        <taxon>Ascomycota</taxon>
        <taxon>Pezizomycotina</taxon>
        <taxon>Sordariomycetes</taxon>
        <taxon>Sordariomycetidae</taxon>
        <taxon>Magnaporthales</taxon>
        <taxon>Magnaporthaceae</taxon>
        <taxon>Magnaporthiopsis</taxon>
    </lineage>
</organism>
<evidence type="ECO:0000313" key="8">
    <source>
        <dbReference type="EnsemblFungi" id="MAPG_07826T0"/>
    </source>
</evidence>
<dbReference type="InterPro" id="IPR029058">
    <property type="entry name" value="AB_hydrolase_fold"/>
</dbReference>
<dbReference type="InterPro" id="IPR052374">
    <property type="entry name" value="SERAC1"/>
</dbReference>
<comment type="subcellular location">
    <subcellularLocation>
        <location evidence="2">Endoplasmic reticulum</location>
    </subcellularLocation>
    <subcellularLocation>
        <location evidence="3">Membrane</location>
    </subcellularLocation>
    <subcellularLocation>
        <location evidence="1">Mitochondrion</location>
    </subcellularLocation>
</comment>
<dbReference type="OrthoDB" id="1658288at2759"/>
<dbReference type="EMBL" id="ADBL01001899">
    <property type="status" value="NOT_ANNOTATED_CDS"/>
    <property type="molecule type" value="Genomic_DNA"/>
</dbReference>
<dbReference type="AlphaFoldDB" id="A0A0C4E5Q2"/>
<reference evidence="7" key="3">
    <citation type="submission" date="2011-03" db="EMBL/GenBank/DDBJ databases">
        <title>Annotation of Magnaporthe poae ATCC 64411.</title>
        <authorList>
            <person name="Ma L.-J."/>
            <person name="Dead R."/>
            <person name="Young S.K."/>
            <person name="Zeng Q."/>
            <person name="Gargeya S."/>
            <person name="Fitzgerald M."/>
            <person name="Haas B."/>
            <person name="Abouelleil A."/>
            <person name="Alvarado L."/>
            <person name="Arachchi H.M."/>
            <person name="Berlin A."/>
            <person name="Brown A."/>
            <person name="Chapman S.B."/>
            <person name="Chen Z."/>
            <person name="Dunbar C."/>
            <person name="Freedman E."/>
            <person name="Gearin G."/>
            <person name="Gellesch M."/>
            <person name="Goldberg J."/>
            <person name="Griggs A."/>
            <person name="Gujja S."/>
            <person name="Heiman D."/>
            <person name="Howarth C."/>
            <person name="Larson L."/>
            <person name="Lui A."/>
            <person name="MacDonald P.J.P."/>
            <person name="Mehta T."/>
            <person name="Montmayeur A."/>
            <person name="Murphy C."/>
            <person name="Neiman D."/>
            <person name="Pearson M."/>
            <person name="Priest M."/>
            <person name="Roberts A."/>
            <person name="Saif S."/>
            <person name="Shea T."/>
            <person name="Shenoy N."/>
            <person name="Sisk P."/>
            <person name="Stolte C."/>
            <person name="Sykes S."/>
            <person name="Yandava C."/>
            <person name="Wortman J."/>
            <person name="Nusbaum C."/>
            <person name="Birren B."/>
        </authorList>
    </citation>
    <scope>NUCLEOTIDE SEQUENCE</scope>
    <source>
        <strain evidence="7">ATCC 64411</strain>
    </source>
</reference>
<evidence type="ECO:0000256" key="6">
    <source>
        <dbReference type="ARBA" id="ARBA00023136"/>
    </source>
</evidence>
<protein>
    <submittedName>
        <fullName evidence="7 8">Uncharacterized protein</fullName>
    </submittedName>
</protein>
<gene>
    <name evidence="7" type="ORF">MAPG_07826</name>
</gene>
<name>A0A0C4E5Q2_MAGP6</name>
<dbReference type="GO" id="GO:0005783">
    <property type="term" value="C:endoplasmic reticulum"/>
    <property type="evidence" value="ECO:0007669"/>
    <property type="project" value="UniProtKB-SubCell"/>
</dbReference>
<keyword evidence="4" id="KW-0256">Endoplasmic reticulum</keyword>
<proteinExistence type="predicted"/>
<dbReference type="eggNOG" id="KOG2029">
    <property type="taxonomic scope" value="Eukaryota"/>
</dbReference>
<reference evidence="8" key="5">
    <citation type="submission" date="2015-06" db="UniProtKB">
        <authorList>
            <consortium name="EnsemblFungi"/>
        </authorList>
    </citation>
    <scope>IDENTIFICATION</scope>
    <source>
        <strain evidence="8">ATCC 64411</strain>
    </source>
</reference>
<dbReference type="Proteomes" id="UP000011715">
    <property type="component" value="Unassembled WGS sequence"/>
</dbReference>
<dbReference type="EnsemblFungi" id="MAPG_07826T0">
    <property type="protein sequence ID" value="MAPG_07826T0"/>
    <property type="gene ID" value="MAPG_07826"/>
</dbReference>
<dbReference type="EMBL" id="GL876972">
    <property type="protein sequence ID" value="KLU88843.1"/>
    <property type="molecule type" value="Genomic_DNA"/>
</dbReference>